<keyword evidence="2" id="KW-1185">Reference proteome</keyword>
<organism evidence="1 2">
    <name type="scientific">Xanthomonas phage KPhi1</name>
    <dbReference type="NCBI Taxonomy" id="1927017"/>
    <lineage>
        <taxon>Viruses</taxon>
        <taxon>Duplodnaviria</taxon>
        <taxon>Heunggongvirae</taxon>
        <taxon>Uroviricota</taxon>
        <taxon>Caudoviricetes</taxon>
        <taxon>Kantovirinae</taxon>
        <taxon>Beograduvirus</taxon>
        <taxon>Beograduvirus KPhi1</taxon>
    </lineage>
</organism>
<sequence>MPFQSTVAVQPAIGVPGDFASVNPRHFVVSGTLNQRMVSAPASPGPAIAGKFGLLTATGTVTSTPGYAAASAAGAASRIGFVHRYMGAALITTWLGETSMTIQPGQAVELFSEGDFFATADAITGTPVRGAKVIWDPAAGTINIGATVSGTTIDTGFVLLSETATAGQTIIIGKPGA</sequence>
<gene>
    <name evidence="1" type="ORF">K1pha_23</name>
</gene>
<name>A0A3G1GLJ9_9CAUD</name>
<dbReference type="InterPro" id="IPR056914">
    <property type="entry name" value="Gp53-like"/>
</dbReference>
<dbReference type="Pfam" id="PF23982">
    <property type="entry name" value="XM1_gp53_minor_capsid"/>
    <property type="match status" value="1"/>
</dbReference>
<evidence type="ECO:0000313" key="2">
    <source>
        <dbReference type="Proteomes" id="UP000272247"/>
    </source>
</evidence>
<accession>A0A3G1GLJ9</accession>
<evidence type="ECO:0008006" key="3">
    <source>
        <dbReference type="Google" id="ProtNLM"/>
    </source>
</evidence>
<reference evidence="1 2" key="1">
    <citation type="submission" date="2016-11" db="EMBL/GenBank/DDBJ databases">
        <authorList>
            <person name="Gasic K."/>
        </authorList>
    </citation>
    <scope>NUCLEOTIDE SEQUENCE [LARGE SCALE GENOMIC DNA]</scope>
</reference>
<proteinExistence type="predicted"/>
<dbReference type="EMBL" id="KY210139">
    <property type="protein sequence ID" value="APQ41902.1"/>
    <property type="molecule type" value="Genomic_DNA"/>
</dbReference>
<protein>
    <recommendedName>
        <fullName evidence="3">Minor structural protein</fullName>
    </recommendedName>
</protein>
<dbReference type="Proteomes" id="UP000272247">
    <property type="component" value="Segment"/>
</dbReference>
<evidence type="ECO:0000313" key="1">
    <source>
        <dbReference type="EMBL" id="APQ41902.1"/>
    </source>
</evidence>